<evidence type="ECO:0000256" key="3">
    <source>
        <dbReference type="ARBA" id="ARBA00022692"/>
    </source>
</evidence>
<evidence type="ECO:0000313" key="9">
    <source>
        <dbReference type="EMBL" id="CAL8080258.1"/>
    </source>
</evidence>
<evidence type="ECO:0000256" key="8">
    <source>
        <dbReference type="SAM" id="Phobius"/>
    </source>
</evidence>
<evidence type="ECO:0000313" key="10">
    <source>
        <dbReference type="Proteomes" id="UP001642540"/>
    </source>
</evidence>
<keyword evidence="4 8" id="KW-1133">Transmembrane helix</keyword>
<comment type="subcellular location">
    <subcellularLocation>
        <location evidence="1">Cell membrane</location>
        <topology evidence="1">Multi-pass membrane protein</topology>
    </subcellularLocation>
</comment>
<evidence type="ECO:0000256" key="6">
    <source>
        <dbReference type="ARBA" id="ARBA00023170"/>
    </source>
</evidence>
<proteinExistence type="predicted"/>
<dbReference type="InterPro" id="IPR013604">
    <property type="entry name" value="7TM_chemorcpt"/>
</dbReference>
<name>A0ABP1PZN2_9HEXA</name>
<protein>
    <recommendedName>
        <fullName evidence="11">Gustatory receptor</fullName>
    </recommendedName>
</protein>
<keyword evidence="5 8" id="KW-0472">Membrane</keyword>
<evidence type="ECO:0000256" key="7">
    <source>
        <dbReference type="ARBA" id="ARBA00023224"/>
    </source>
</evidence>
<keyword evidence="2" id="KW-1003">Cell membrane</keyword>
<feature type="transmembrane region" description="Helical" evidence="8">
    <location>
        <begin position="48"/>
        <end position="70"/>
    </location>
</feature>
<organism evidence="9 10">
    <name type="scientific">Orchesella dallaii</name>
    <dbReference type="NCBI Taxonomy" id="48710"/>
    <lineage>
        <taxon>Eukaryota</taxon>
        <taxon>Metazoa</taxon>
        <taxon>Ecdysozoa</taxon>
        <taxon>Arthropoda</taxon>
        <taxon>Hexapoda</taxon>
        <taxon>Collembola</taxon>
        <taxon>Entomobryomorpha</taxon>
        <taxon>Entomobryoidea</taxon>
        <taxon>Orchesellidae</taxon>
        <taxon>Orchesellinae</taxon>
        <taxon>Orchesella</taxon>
    </lineage>
</organism>
<evidence type="ECO:0000256" key="4">
    <source>
        <dbReference type="ARBA" id="ARBA00022989"/>
    </source>
</evidence>
<feature type="transmembrane region" description="Helical" evidence="8">
    <location>
        <begin position="194"/>
        <end position="214"/>
    </location>
</feature>
<dbReference type="Pfam" id="PF08395">
    <property type="entry name" value="7tm_7"/>
    <property type="match status" value="1"/>
</dbReference>
<feature type="transmembrane region" description="Helical" evidence="8">
    <location>
        <begin position="296"/>
        <end position="316"/>
    </location>
</feature>
<keyword evidence="10" id="KW-1185">Reference proteome</keyword>
<dbReference type="EMBL" id="CAXLJM020000014">
    <property type="protein sequence ID" value="CAL8080258.1"/>
    <property type="molecule type" value="Genomic_DNA"/>
</dbReference>
<evidence type="ECO:0000256" key="1">
    <source>
        <dbReference type="ARBA" id="ARBA00004651"/>
    </source>
</evidence>
<reference evidence="9 10" key="1">
    <citation type="submission" date="2024-08" db="EMBL/GenBank/DDBJ databases">
        <authorList>
            <person name="Cucini C."/>
            <person name="Frati F."/>
        </authorList>
    </citation>
    <scope>NUCLEOTIDE SEQUENCE [LARGE SCALE GENOMIC DNA]</scope>
</reference>
<keyword evidence="6" id="KW-0675">Receptor</keyword>
<comment type="caution">
    <text evidence="9">The sequence shown here is derived from an EMBL/GenBank/DDBJ whole genome shotgun (WGS) entry which is preliminary data.</text>
</comment>
<sequence length="439" mass="50949">MPFNRKALVESKLLNSTNWALYQPRLISYWPFLILTSNEGLKQVHFRYLWNIRILISLTFLLLAIIYSVCYERIKAESYFQNDSLLLFDNYCIVIWDRILMTSELGIRIYGILKANKFVQFWRNIVELVGTYFELSSSHPEVESGLEKINKWAKKWTLFTSTLISFHLGCFIYPYIFQSDIRKDENWFQAMMNIYMEVAVCSVAANVMFLIYFVKIMILGFDVVSTNIQEKTKLHFIREQTKLAFCKTKTNHPKNNKKTCFLSEINQEEWVNIEWSGTLNLINRLEKSVERYNAQFGIPLLGAVITVMAQVIFALYFCYADPRMGSDFTWAVSLITPLILCPFTLVGLCFSASELSEKCDGALRQLQEIPVNSLNREDKWSVQLTVTRLSAKGMGIYVGRLFQIRAPLLTSAISTFATYFIIIIQMRIGSQSQKLNQSH</sequence>
<dbReference type="PANTHER" id="PTHR21143">
    <property type="entry name" value="INVERTEBRATE GUSTATORY RECEPTOR"/>
    <property type="match status" value="1"/>
</dbReference>
<keyword evidence="3 8" id="KW-0812">Transmembrane</keyword>
<evidence type="ECO:0008006" key="11">
    <source>
        <dbReference type="Google" id="ProtNLM"/>
    </source>
</evidence>
<dbReference type="Proteomes" id="UP001642540">
    <property type="component" value="Unassembled WGS sequence"/>
</dbReference>
<feature type="transmembrane region" description="Helical" evidence="8">
    <location>
        <begin position="156"/>
        <end position="174"/>
    </location>
</feature>
<keyword evidence="7" id="KW-0807">Transducer</keyword>
<accession>A0ABP1PZN2</accession>
<evidence type="ECO:0000256" key="5">
    <source>
        <dbReference type="ARBA" id="ARBA00023136"/>
    </source>
</evidence>
<feature type="transmembrane region" description="Helical" evidence="8">
    <location>
        <begin position="328"/>
        <end position="350"/>
    </location>
</feature>
<evidence type="ECO:0000256" key="2">
    <source>
        <dbReference type="ARBA" id="ARBA00022475"/>
    </source>
</evidence>
<gene>
    <name evidence="9" type="ORF">ODALV1_LOCUS4591</name>
</gene>
<dbReference type="PANTHER" id="PTHR21143:SF121">
    <property type="entry name" value="GUSTATORY AND ODORANT RECEPTOR 21A"/>
    <property type="match status" value="1"/>
</dbReference>
<feature type="transmembrane region" description="Helical" evidence="8">
    <location>
        <begin position="408"/>
        <end position="428"/>
    </location>
</feature>